<dbReference type="SMART" id="SM00612">
    <property type="entry name" value="Kelch"/>
    <property type="match status" value="2"/>
</dbReference>
<dbReference type="SUPFAM" id="SSF117281">
    <property type="entry name" value="Kelch motif"/>
    <property type="match status" value="1"/>
</dbReference>
<gene>
    <name evidence="3" type="ORF">CTRG_04288</name>
</gene>
<evidence type="ECO:0000313" key="3">
    <source>
        <dbReference type="EMBL" id="EER31506.1"/>
    </source>
</evidence>
<dbReference type="InterPro" id="IPR015915">
    <property type="entry name" value="Kelch-typ_b-propeller"/>
</dbReference>
<feature type="compositionally biased region" description="Basic residues" evidence="2">
    <location>
        <begin position="1"/>
        <end position="14"/>
    </location>
</feature>
<feature type="region of interest" description="Disordered" evidence="2">
    <location>
        <begin position="1"/>
        <end position="103"/>
    </location>
</feature>
<dbReference type="STRING" id="294747.C5MDZ6"/>
<feature type="coiled-coil region" evidence="1">
    <location>
        <begin position="683"/>
        <end position="721"/>
    </location>
</feature>
<feature type="compositionally biased region" description="Low complexity" evidence="2">
    <location>
        <begin position="24"/>
        <end position="34"/>
    </location>
</feature>
<proteinExistence type="predicted"/>
<dbReference type="PANTHER" id="PTHR23244:SF471">
    <property type="entry name" value="GUANINE NUCLEOTIDE-BINDING PROTEIN SUBUNIT BETA 1-RELATED"/>
    <property type="match status" value="1"/>
</dbReference>
<accession>C5MDZ6</accession>
<feature type="coiled-coil region" evidence="1">
    <location>
        <begin position="766"/>
        <end position="835"/>
    </location>
</feature>
<sequence>MARFRFGSKHKKKDQHSIDVDPDSTTSTTASSITSEKKRTSKRFTSILSSPSKQTQQQQHHQHHHQSPQQVSTKQEIPQPVPVKPMPSITPQPRIHNQPPPSVVSPWKRYKLYDSPFPRYRHAAATSSSEKNEIFIMGGLKDGSVFGDTWKIMPNQLHGYVAEQIEVSNNNNPPARVGHSGVLCGNAFIIYGGDTVDTDMNGFPDNNFYLFNINNNKYTIPSHILNKPNGRYGHSVGVISLNNSSSRLYLFGGQLENDVYNDLYYFELNSFKSPKASWELVKPLNNFKPPPLTNHSMSVYKNKIYVFGGVYNNEKVSNDLWVFDATDDKWTQVNTVGDIPLPVNEHSSCVIDDKLYIYGGNDFSGIIYSSLYALDLNTLEWTKLRQSAEENGPGPRCGHSMTLIPKLNKVLIMGGDKNDYIDSDPNNFDTYETFNGEELGTMIYELDLSTVEYFMGATPVQSYVAEPIEQEVVDDEQYGRPRKVAASSRKDVQAHDHARSFSAGPEDFATPQASARGSPSPERRQDDNFVEVDLPSATISQIDDDSPYEPTYLNEPSVPQIEEEEDHDNNSIVNNGEITEPLRRRSLDPRQDDAPGLSEAANVTPAVIGGGAAAATAALGAGITGNGFASNDEDVHDHAHTFVKEDLTDVSHSVGVPVQKSIDISSSPSVEQQHPDGKVKKIISELTNELVQLKASTKEQMQKATEKIEHLERQNSLLQESQSRDVDSYTKQLHEKDALIAELKATLDPNALDPEQPQSATNISELNRYKLERLELNNKLLYLEQENTKLQEKFEEFEPFMDHQIGELDKFQKVIKVQEEQIDKLTNQVKDQEILHKEINEWQVKYQNLSLEFDNYKAIHNDDEISDAETDIPNDDRSILSTAKSRKDISFQLENLVSLWSQKHSNFSRESSAAPAGSAAPENNPVVAKLQQQVDDLLRIGKQNEETFTQEIEALKRDLEDRTTSLKLAEDNYRESIQSVNNTSKALQLNQDELNNQRILMDKLVKENNELKIFKKANSKRMVSRDGTPIVNEFQQNNGGDTENALDDDEPVISAAHYNMKVKDLEADLYILKQERDQLKENVTSLQKQLYLAQNN</sequence>
<dbReference type="PANTHER" id="PTHR23244">
    <property type="entry name" value="KELCH REPEAT DOMAIN"/>
    <property type="match status" value="1"/>
</dbReference>
<dbReference type="KEGG" id="ctp:CTRG_04288"/>
<keyword evidence="1" id="KW-0175">Coiled coil</keyword>
<feature type="compositionally biased region" description="Basic and acidic residues" evidence="2">
    <location>
        <begin position="488"/>
        <end position="499"/>
    </location>
</feature>
<dbReference type="RefSeq" id="XP_002549991.1">
    <property type="nucleotide sequence ID" value="XM_002549945.1"/>
</dbReference>
<feature type="coiled-coil region" evidence="1">
    <location>
        <begin position="952"/>
        <end position="997"/>
    </location>
</feature>
<dbReference type="OrthoDB" id="45365at2759"/>
<protein>
    <submittedName>
        <fullName evidence="3">Uncharacterized protein</fullName>
    </submittedName>
</protein>
<dbReference type="Pfam" id="PF24681">
    <property type="entry name" value="Kelch_KLHDC2_KLHL20_DRC7"/>
    <property type="match status" value="1"/>
</dbReference>
<feature type="region of interest" description="Disordered" evidence="2">
    <location>
        <begin position="474"/>
        <end position="597"/>
    </location>
</feature>
<evidence type="ECO:0000256" key="2">
    <source>
        <dbReference type="SAM" id="MobiDB-lite"/>
    </source>
</evidence>
<dbReference type="Proteomes" id="UP000002037">
    <property type="component" value="Unassembled WGS sequence"/>
</dbReference>
<keyword evidence="4" id="KW-1185">Reference proteome</keyword>
<reference evidence="3 4" key="1">
    <citation type="journal article" date="2009" name="Nature">
        <title>Evolution of pathogenicity and sexual reproduction in eight Candida genomes.</title>
        <authorList>
            <person name="Butler G."/>
            <person name="Rasmussen M.D."/>
            <person name="Lin M.F."/>
            <person name="Santos M.A."/>
            <person name="Sakthikumar S."/>
            <person name="Munro C.A."/>
            <person name="Rheinbay E."/>
            <person name="Grabherr M."/>
            <person name="Forche A."/>
            <person name="Reedy J.L."/>
            <person name="Agrafioti I."/>
            <person name="Arnaud M.B."/>
            <person name="Bates S."/>
            <person name="Brown A.J."/>
            <person name="Brunke S."/>
            <person name="Costanzo M.C."/>
            <person name="Fitzpatrick D.A."/>
            <person name="de Groot P.W."/>
            <person name="Harris D."/>
            <person name="Hoyer L.L."/>
            <person name="Hube B."/>
            <person name="Klis F.M."/>
            <person name="Kodira C."/>
            <person name="Lennard N."/>
            <person name="Logue M.E."/>
            <person name="Martin R."/>
            <person name="Neiman A.M."/>
            <person name="Nikolaou E."/>
            <person name="Quail M.A."/>
            <person name="Quinn J."/>
            <person name="Santos M.C."/>
            <person name="Schmitzberger F.F."/>
            <person name="Sherlock G."/>
            <person name="Shah P."/>
            <person name="Silverstein K.A."/>
            <person name="Skrzypek M.S."/>
            <person name="Soll D."/>
            <person name="Staggs R."/>
            <person name="Stansfield I."/>
            <person name="Stumpf M.P."/>
            <person name="Sudbery P.E."/>
            <person name="Srikantha T."/>
            <person name="Zeng Q."/>
            <person name="Berman J."/>
            <person name="Berriman M."/>
            <person name="Heitman J."/>
            <person name="Gow N.A."/>
            <person name="Lorenz M.C."/>
            <person name="Birren B.W."/>
            <person name="Kellis M."/>
            <person name="Cuomo C.A."/>
        </authorList>
    </citation>
    <scope>NUCLEOTIDE SEQUENCE [LARGE SCALE GENOMIC DNA]</scope>
    <source>
        <strain evidence="4">ATCC MYA-3404 / T1</strain>
    </source>
</reference>
<dbReference type="GeneID" id="8298839"/>
<dbReference type="eggNOG" id="KOG0379">
    <property type="taxonomic scope" value="Eukaryota"/>
</dbReference>
<dbReference type="EMBL" id="GG692400">
    <property type="protein sequence ID" value="EER31506.1"/>
    <property type="molecule type" value="Genomic_DNA"/>
</dbReference>
<evidence type="ECO:0000313" key="4">
    <source>
        <dbReference type="Proteomes" id="UP000002037"/>
    </source>
</evidence>
<dbReference type="HOGENOM" id="CLU_005472_0_0_1"/>
<name>C5MDZ6_CANTT</name>
<feature type="compositionally biased region" description="Pro residues" evidence="2">
    <location>
        <begin position="79"/>
        <end position="90"/>
    </location>
</feature>
<feature type="compositionally biased region" description="Basic and acidic residues" evidence="2">
    <location>
        <begin position="580"/>
        <end position="593"/>
    </location>
</feature>
<dbReference type="Gene3D" id="2.120.10.80">
    <property type="entry name" value="Kelch-type beta propeller"/>
    <property type="match status" value="2"/>
</dbReference>
<dbReference type="VEuPathDB" id="FungiDB:CTRG_04288"/>
<organism evidence="3 4">
    <name type="scientific">Candida tropicalis (strain ATCC MYA-3404 / T1)</name>
    <name type="common">Yeast</name>
    <dbReference type="NCBI Taxonomy" id="294747"/>
    <lineage>
        <taxon>Eukaryota</taxon>
        <taxon>Fungi</taxon>
        <taxon>Dikarya</taxon>
        <taxon>Ascomycota</taxon>
        <taxon>Saccharomycotina</taxon>
        <taxon>Pichiomycetes</taxon>
        <taxon>Debaryomycetaceae</taxon>
        <taxon>Candida/Lodderomyces clade</taxon>
        <taxon>Candida</taxon>
    </lineage>
</organism>
<dbReference type="AlphaFoldDB" id="C5MDZ6"/>
<feature type="coiled-coil region" evidence="1">
    <location>
        <begin position="1062"/>
        <end position="1096"/>
    </location>
</feature>
<feature type="compositionally biased region" description="Low complexity" evidence="2">
    <location>
        <begin position="49"/>
        <end position="59"/>
    </location>
</feature>
<evidence type="ECO:0000256" key="1">
    <source>
        <dbReference type="SAM" id="Coils"/>
    </source>
</evidence>
<dbReference type="InterPro" id="IPR006652">
    <property type="entry name" value="Kelch_1"/>
</dbReference>